<dbReference type="Gene3D" id="2.60.40.1220">
    <property type="match status" value="1"/>
</dbReference>
<keyword evidence="5" id="KW-0472">Membrane</keyword>
<feature type="transmembrane region" description="Helical" evidence="5">
    <location>
        <begin position="178"/>
        <end position="195"/>
    </location>
</feature>
<organism evidence="7 8">
    <name type="scientific">Kribbella albertanoniae</name>
    <dbReference type="NCBI Taxonomy" id="1266829"/>
    <lineage>
        <taxon>Bacteria</taxon>
        <taxon>Bacillati</taxon>
        <taxon>Actinomycetota</taxon>
        <taxon>Actinomycetes</taxon>
        <taxon>Propionibacteriales</taxon>
        <taxon>Kribbellaceae</taxon>
        <taxon>Kribbella</taxon>
    </lineage>
</organism>
<keyword evidence="4" id="KW-0186">Copper</keyword>
<dbReference type="EMBL" id="SMKA01000252">
    <property type="protein sequence ID" value="TDC18257.1"/>
    <property type="molecule type" value="Genomic_DNA"/>
</dbReference>
<evidence type="ECO:0000256" key="3">
    <source>
        <dbReference type="ARBA" id="ARBA00022729"/>
    </source>
</evidence>
<protein>
    <submittedName>
        <fullName evidence="7">Copper resistance protein CopC</fullName>
    </submittedName>
</protein>
<evidence type="ECO:0000313" key="7">
    <source>
        <dbReference type="EMBL" id="TDC18257.1"/>
    </source>
</evidence>
<keyword evidence="5" id="KW-0812">Transmembrane</keyword>
<reference evidence="7 8" key="1">
    <citation type="submission" date="2019-03" db="EMBL/GenBank/DDBJ databases">
        <title>Draft genome sequences of novel Actinobacteria.</title>
        <authorList>
            <person name="Sahin N."/>
            <person name="Ay H."/>
            <person name="Saygin H."/>
        </authorList>
    </citation>
    <scope>NUCLEOTIDE SEQUENCE [LARGE SCALE GENOMIC DNA]</scope>
    <source>
        <strain evidence="7 8">JCM 30547</strain>
    </source>
</reference>
<evidence type="ECO:0000313" key="8">
    <source>
        <dbReference type="Proteomes" id="UP000295075"/>
    </source>
</evidence>
<proteinExistence type="predicted"/>
<keyword evidence="5" id="KW-1133">Transmembrane helix</keyword>
<evidence type="ECO:0000256" key="2">
    <source>
        <dbReference type="ARBA" id="ARBA00022723"/>
    </source>
</evidence>
<sequence length="216" mass="23112">MTAPIFSELCNCPRYFSDRRIRMSSPMSSWLRSLRRSGAPILAALAITTTLTVAPAVPAAAHSKLTASTPTDGARLSTTPGSLSFTFDQKLQPVPSWDAVLVTGPGGARHPARSVWTEGDTLYATCDRLGAAGTYTISYRVISGDGHPIAGHITVTLARPDTGSPAAAMSLPSGSVPAWIWILEFATALVLVLAFRRWRSEQGRSMVQGRLETTRD</sequence>
<dbReference type="Pfam" id="PF04234">
    <property type="entry name" value="CopC"/>
    <property type="match status" value="1"/>
</dbReference>
<dbReference type="PANTHER" id="PTHR34820:SF4">
    <property type="entry name" value="INNER MEMBRANE PROTEIN YEBZ"/>
    <property type="match status" value="1"/>
</dbReference>
<dbReference type="GO" id="GO:0005886">
    <property type="term" value="C:plasma membrane"/>
    <property type="evidence" value="ECO:0007669"/>
    <property type="project" value="TreeGrafter"/>
</dbReference>
<dbReference type="OrthoDB" id="5242236at2"/>
<dbReference type="InterPro" id="IPR032694">
    <property type="entry name" value="CopC/D"/>
</dbReference>
<dbReference type="SUPFAM" id="SSF81296">
    <property type="entry name" value="E set domains"/>
    <property type="match status" value="1"/>
</dbReference>
<comment type="caution">
    <text evidence="7">The sequence shown here is derived from an EMBL/GenBank/DDBJ whole genome shotgun (WGS) entry which is preliminary data.</text>
</comment>
<feature type="domain" description="CopC" evidence="6">
    <location>
        <begin position="62"/>
        <end position="155"/>
    </location>
</feature>
<dbReference type="GO" id="GO:0030313">
    <property type="term" value="C:cell envelope"/>
    <property type="evidence" value="ECO:0007669"/>
    <property type="project" value="UniProtKB-SubCell"/>
</dbReference>
<keyword evidence="3" id="KW-0732">Signal</keyword>
<dbReference type="PANTHER" id="PTHR34820">
    <property type="entry name" value="INNER MEMBRANE PROTEIN YEBZ"/>
    <property type="match status" value="1"/>
</dbReference>
<keyword evidence="2" id="KW-0479">Metal-binding</keyword>
<keyword evidence="8" id="KW-1185">Reference proteome</keyword>
<name>A0A4R4PB80_9ACTN</name>
<accession>A0A4R4PB80</accession>
<evidence type="ECO:0000256" key="4">
    <source>
        <dbReference type="ARBA" id="ARBA00023008"/>
    </source>
</evidence>
<dbReference type="AlphaFoldDB" id="A0A4R4PB80"/>
<dbReference type="InterPro" id="IPR014755">
    <property type="entry name" value="Cu-Rt/internalin_Ig-like"/>
</dbReference>
<dbReference type="GO" id="GO:0042597">
    <property type="term" value="C:periplasmic space"/>
    <property type="evidence" value="ECO:0007669"/>
    <property type="project" value="InterPro"/>
</dbReference>
<dbReference type="InterPro" id="IPR007348">
    <property type="entry name" value="CopC_dom"/>
</dbReference>
<dbReference type="InterPro" id="IPR014756">
    <property type="entry name" value="Ig_E-set"/>
</dbReference>
<evidence type="ECO:0000256" key="1">
    <source>
        <dbReference type="ARBA" id="ARBA00004196"/>
    </source>
</evidence>
<dbReference type="Proteomes" id="UP000295075">
    <property type="component" value="Unassembled WGS sequence"/>
</dbReference>
<comment type="subcellular location">
    <subcellularLocation>
        <location evidence="1">Cell envelope</location>
    </subcellularLocation>
</comment>
<dbReference type="GO" id="GO:0005507">
    <property type="term" value="F:copper ion binding"/>
    <property type="evidence" value="ECO:0007669"/>
    <property type="project" value="InterPro"/>
</dbReference>
<evidence type="ECO:0000256" key="5">
    <source>
        <dbReference type="SAM" id="Phobius"/>
    </source>
</evidence>
<evidence type="ECO:0000259" key="6">
    <source>
        <dbReference type="Pfam" id="PF04234"/>
    </source>
</evidence>
<dbReference type="GO" id="GO:0046688">
    <property type="term" value="P:response to copper ion"/>
    <property type="evidence" value="ECO:0007669"/>
    <property type="project" value="InterPro"/>
</dbReference>
<gene>
    <name evidence="7" type="ORF">E1261_35675</name>
</gene>
<dbReference type="GO" id="GO:0006825">
    <property type="term" value="P:copper ion transport"/>
    <property type="evidence" value="ECO:0007669"/>
    <property type="project" value="InterPro"/>
</dbReference>